<comment type="caution">
    <text evidence="2">The sequence shown here is derived from an EMBL/GenBank/DDBJ whole genome shotgun (WGS) entry which is preliminary data.</text>
</comment>
<evidence type="ECO:0000313" key="2">
    <source>
        <dbReference type="EMBL" id="PIQ85254.1"/>
    </source>
</evidence>
<reference evidence="2 3" key="1">
    <citation type="submission" date="2017-09" db="EMBL/GenBank/DDBJ databases">
        <title>Depth-based differentiation of microbial function through sediment-hosted aquifers and enrichment of novel symbionts in the deep terrestrial subsurface.</title>
        <authorList>
            <person name="Probst A.J."/>
            <person name="Ladd B."/>
            <person name="Jarett J.K."/>
            <person name="Geller-Mcgrath D.E."/>
            <person name="Sieber C.M."/>
            <person name="Emerson J.B."/>
            <person name="Anantharaman K."/>
            <person name="Thomas B.C."/>
            <person name="Malmstrom R."/>
            <person name="Stieglmeier M."/>
            <person name="Klingl A."/>
            <person name="Woyke T."/>
            <person name="Ryan C.M."/>
            <person name="Banfield J.F."/>
        </authorList>
    </citation>
    <scope>NUCLEOTIDE SEQUENCE [LARGE SCALE GENOMIC DNA]</scope>
    <source>
        <strain evidence="2">CG11_big_fil_rev_8_21_14_0_20_45_26</strain>
    </source>
</reference>
<feature type="transmembrane region" description="Helical" evidence="1">
    <location>
        <begin position="339"/>
        <end position="357"/>
    </location>
</feature>
<keyword evidence="1" id="KW-0472">Membrane</keyword>
<feature type="transmembrane region" description="Helical" evidence="1">
    <location>
        <begin position="93"/>
        <end position="126"/>
    </location>
</feature>
<accession>A0A2H0LNL4</accession>
<dbReference type="EMBL" id="PCVY01000072">
    <property type="protein sequence ID" value="PIQ85254.1"/>
    <property type="molecule type" value="Genomic_DNA"/>
</dbReference>
<feature type="transmembrane region" description="Helical" evidence="1">
    <location>
        <begin position="289"/>
        <end position="305"/>
    </location>
</feature>
<feature type="transmembrane region" description="Helical" evidence="1">
    <location>
        <begin position="312"/>
        <end position="333"/>
    </location>
</feature>
<keyword evidence="1" id="KW-0812">Transmembrane</keyword>
<feature type="transmembrane region" description="Helical" evidence="1">
    <location>
        <begin position="146"/>
        <end position="162"/>
    </location>
</feature>
<proteinExistence type="predicted"/>
<evidence type="ECO:0000313" key="3">
    <source>
        <dbReference type="Proteomes" id="UP000230859"/>
    </source>
</evidence>
<feature type="transmembrane region" description="Helical" evidence="1">
    <location>
        <begin position="174"/>
        <end position="196"/>
    </location>
</feature>
<feature type="transmembrane region" description="Helical" evidence="1">
    <location>
        <begin position="262"/>
        <end position="283"/>
    </location>
</feature>
<name>A0A2H0LNL4_9BACT</name>
<dbReference type="AlphaFoldDB" id="A0A2H0LNL4"/>
<evidence type="ECO:0000256" key="1">
    <source>
        <dbReference type="SAM" id="Phobius"/>
    </source>
</evidence>
<sequence>MMLRFGLLFGLTVIFFPIYYYLRRPFFKLPLHRDTGFYVSNQTICERRFNYKAGWNAHFAFCSKVIPELFYSLIYLKYGGASYDFQSRRWLSFFNYMTAVAVALCAYVVAGNQWAVYIFALAAYALLSSHPHAGVYFESAEQFEPFFQIIAFAAVWTGIFQHEPWWLFAGISIWFLNGFLIKTSSLAVAILTALYACYIQTALSVLIVTAVLLSLIFYVGWVYSQGKRLKDFWRPSVRHEHYWHHHISTHQIVTHLLNKCAILMRGAVTGAPFIFLCACAGLLVKGFHMPLLVVYLTGCVIVYFIQVGRIWYYVILFLPPLALLSGLGMHWIIEKGGVLGWGLWAVGLGLDVTMLYLRSRGDTNVLNQRVWQPYGQWMAKQNRALQAYIDSLDMKMTRGTLWVFGVCNQAYVMLERAYPSPYISGALWLDFMDPDWQLKLARSFVQQPPDYILATDECFCPEQLKNQLHLTYKCISTFEAFKLYELEKGQAHPICADQVEMYDTKRALQLREAECY</sequence>
<dbReference type="Proteomes" id="UP000230859">
    <property type="component" value="Unassembled WGS sequence"/>
</dbReference>
<gene>
    <name evidence="2" type="ORF">COV74_09870</name>
</gene>
<feature type="transmembrane region" description="Helical" evidence="1">
    <location>
        <begin position="6"/>
        <end position="22"/>
    </location>
</feature>
<keyword evidence="1" id="KW-1133">Transmembrane helix</keyword>
<evidence type="ECO:0008006" key="4">
    <source>
        <dbReference type="Google" id="ProtNLM"/>
    </source>
</evidence>
<feature type="transmembrane region" description="Helical" evidence="1">
    <location>
        <begin position="202"/>
        <end position="224"/>
    </location>
</feature>
<organism evidence="2 3">
    <name type="scientific">Candidatus Abzuiibacterium crystallinum</name>
    <dbReference type="NCBI Taxonomy" id="1974748"/>
    <lineage>
        <taxon>Bacteria</taxon>
        <taxon>Pseudomonadati</taxon>
        <taxon>Candidatus Omnitrophota</taxon>
        <taxon>Candidatus Abzuiibacterium</taxon>
    </lineage>
</organism>
<protein>
    <recommendedName>
        <fullName evidence="4">Glycosyltransferase RgtA/B/C/D-like domain-containing protein</fullName>
    </recommendedName>
</protein>